<name>A0A2V2MRE4_9EURY</name>
<evidence type="ECO:0000256" key="2">
    <source>
        <dbReference type="ARBA" id="ARBA00004496"/>
    </source>
</evidence>
<evidence type="ECO:0000313" key="9">
    <source>
        <dbReference type="EMBL" id="PWR70804.1"/>
    </source>
</evidence>
<dbReference type="GO" id="GO:0046982">
    <property type="term" value="F:protein heterodimerization activity"/>
    <property type="evidence" value="ECO:0007669"/>
    <property type="project" value="InterPro"/>
</dbReference>
<feature type="domain" description="Transcription factor CBF/NF-Y/archaeal histone" evidence="8">
    <location>
        <begin position="42"/>
        <end position="103"/>
    </location>
</feature>
<dbReference type="GO" id="GO:0005694">
    <property type="term" value="C:chromosome"/>
    <property type="evidence" value="ECO:0007669"/>
    <property type="project" value="UniProtKB-SubCell"/>
</dbReference>
<dbReference type="InterPro" id="IPR003958">
    <property type="entry name" value="CBFA_NFYB_domain"/>
</dbReference>
<comment type="similarity">
    <text evidence="3">Belongs to the archaeal histone HMF family.</text>
</comment>
<keyword evidence="5" id="KW-0963">Cytoplasm</keyword>
<feature type="region of interest" description="Disordered" evidence="7">
    <location>
        <begin position="1"/>
        <end position="37"/>
    </location>
</feature>
<evidence type="ECO:0000256" key="7">
    <source>
        <dbReference type="SAM" id="MobiDB-lite"/>
    </source>
</evidence>
<organism evidence="9 10">
    <name type="scientific">Methanospirillum stamsii</name>
    <dbReference type="NCBI Taxonomy" id="1277351"/>
    <lineage>
        <taxon>Archaea</taxon>
        <taxon>Methanobacteriati</taxon>
        <taxon>Methanobacteriota</taxon>
        <taxon>Stenosarchaea group</taxon>
        <taxon>Methanomicrobia</taxon>
        <taxon>Methanomicrobiales</taxon>
        <taxon>Methanospirillaceae</taxon>
        <taxon>Methanospirillum</taxon>
    </lineage>
</organism>
<keyword evidence="4" id="KW-0158">Chromosome</keyword>
<evidence type="ECO:0000256" key="4">
    <source>
        <dbReference type="ARBA" id="ARBA00022454"/>
    </source>
</evidence>
<dbReference type="PANTHER" id="PTHR47828:SF1">
    <property type="entry name" value="ARCHAEAL HISTONE A"/>
    <property type="match status" value="1"/>
</dbReference>
<keyword evidence="6" id="KW-0238">DNA-binding</keyword>
<evidence type="ECO:0000259" key="8">
    <source>
        <dbReference type="Pfam" id="PF00808"/>
    </source>
</evidence>
<dbReference type="AlphaFoldDB" id="A0A2V2MRE4"/>
<evidence type="ECO:0000256" key="6">
    <source>
        <dbReference type="ARBA" id="ARBA00023125"/>
    </source>
</evidence>
<dbReference type="InterPro" id="IPR009072">
    <property type="entry name" value="Histone-fold"/>
</dbReference>
<dbReference type="NCBIfam" id="NF043032">
    <property type="entry name" value="archaea_histone"/>
    <property type="match status" value="1"/>
</dbReference>
<dbReference type="PANTHER" id="PTHR47828">
    <property type="entry name" value="ARCHAEAL HISTONE A"/>
    <property type="match status" value="1"/>
</dbReference>
<gene>
    <name evidence="9" type="ORF">DLD82_15035</name>
</gene>
<dbReference type="InterPro" id="IPR050947">
    <property type="entry name" value="Archaeal_histone_HMF"/>
</dbReference>
<dbReference type="Proteomes" id="UP000245934">
    <property type="component" value="Unassembled WGS sequence"/>
</dbReference>
<accession>A0A2V2MRE4</accession>
<dbReference type="Pfam" id="PF00808">
    <property type="entry name" value="CBFD_NFYB_HMF"/>
    <property type="match status" value="1"/>
</dbReference>
<comment type="caution">
    <text evidence="9">The sequence shown here is derived from an EMBL/GenBank/DDBJ whole genome shotgun (WGS) entry which is preliminary data.</text>
</comment>
<dbReference type="RefSeq" id="WP_109941938.1">
    <property type="nucleotide sequence ID" value="NZ_CP176366.1"/>
</dbReference>
<dbReference type="OrthoDB" id="7514at2157"/>
<evidence type="ECO:0000256" key="1">
    <source>
        <dbReference type="ARBA" id="ARBA00004286"/>
    </source>
</evidence>
<protein>
    <recommendedName>
        <fullName evidence="8">Transcription factor CBF/NF-Y/archaeal histone domain-containing protein</fullName>
    </recommendedName>
</protein>
<dbReference type="CDD" id="cd22909">
    <property type="entry name" value="HFD_archaea_histone-like"/>
    <property type="match status" value="1"/>
</dbReference>
<dbReference type="Gene3D" id="1.10.20.10">
    <property type="entry name" value="Histone, subunit A"/>
    <property type="match status" value="1"/>
</dbReference>
<dbReference type="EMBL" id="QGMZ01000039">
    <property type="protein sequence ID" value="PWR70804.1"/>
    <property type="molecule type" value="Genomic_DNA"/>
</dbReference>
<proteinExistence type="inferred from homology"/>
<evidence type="ECO:0000256" key="5">
    <source>
        <dbReference type="ARBA" id="ARBA00022490"/>
    </source>
</evidence>
<evidence type="ECO:0000256" key="3">
    <source>
        <dbReference type="ARBA" id="ARBA00008264"/>
    </source>
</evidence>
<feature type="region of interest" description="Disordered" evidence="7">
    <location>
        <begin position="85"/>
        <end position="107"/>
    </location>
</feature>
<evidence type="ECO:0000313" key="10">
    <source>
        <dbReference type="Proteomes" id="UP000245934"/>
    </source>
</evidence>
<dbReference type="GO" id="GO:0005737">
    <property type="term" value="C:cytoplasm"/>
    <property type="evidence" value="ECO:0007669"/>
    <property type="project" value="UniProtKB-SubCell"/>
</dbReference>
<keyword evidence="10" id="KW-1185">Reference proteome</keyword>
<comment type="subcellular location">
    <subcellularLocation>
        <location evidence="1">Chromosome</location>
    </subcellularLocation>
    <subcellularLocation>
        <location evidence="2">Cytoplasm</location>
    </subcellularLocation>
</comment>
<sequence>MVSKTVPKTASKKPGKLAVKAKQSTSKKAAPVKPKTSVRATDLPIAAVVRIAKANGAERVGSDGAELIVQMTEAYLGRLTKEANKMASHGGRKTIKEEDVELASQNI</sequence>
<dbReference type="SUPFAM" id="SSF47113">
    <property type="entry name" value="Histone-fold"/>
    <property type="match status" value="1"/>
</dbReference>
<reference evidence="9 10" key="1">
    <citation type="submission" date="2018-05" db="EMBL/GenBank/DDBJ databases">
        <title>Draft genome of Methanospirillum stamsii Pt1.</title>
        <authorList>
            <person name="Dueholm M.S."/>
            <person name="Nielsen P.H."/>
            <person name="Bakmann L.F."/>
            <person name="Otzen D.E."/>
        </authorList>
    </citation>
    <scope>NUCLEOTIDE SEQUENCE [LARGE SCALE GENOMIC DNA]</scope>
    <source>
        <strain evidence="9 10">Pt1</strain>
    </source>
</reference>
<dbReference type="InterPro" id="IPR050004">
    <property type="entry name" value="HmfB-like"/>
</dbReference>
<dbReference type="GO" id="GO:0003677">
    <property type="term" value="F:DNA binding"/>
    <property type="evidence" value="ECO:0007669"/>
    <property type="project" value="UniProtKB-KW"/>
</dbReference>
<dbReference type="GeneID" id="97608209"/>